<name>A0A5Q2UBS1_9CAUD</name>
<evidence type="ECO:0000313" key="8">
    <source>
        <dbReference type="Proteomes" id="UP000383418"/>
    </source>
</evidence>
<evidence type="ECO:0000256" key="2">
    <source>
        <dbReference type="ARBA" id="ARBA00022670"/>
    </source>
</evidence>
<keyword evidence="2" id="KW-0645">Protease</keyword>
<sequence length="457" mass="48141">MTVLAARFSNAPVMVSPDRADWLGQCLTAVQSELPKIKERMNVDEPKMQDDYWPSSDSWLAAFRPYNVKNNTLVIPVKGMLLHDFAWQLFDWATGYIYIQKAFERGMSDPEVHRIALMINSGGGEVAGNFDMVDRMFALKSAEGAKPVWSFINEHAYSAAYSIASVGDRIILPRTGGSGSVGVVTSHVDISGAMEKNGVKVELIFSGEHKVDGNSYAKLPDSVRERIKARLDGLRGIFASTVARNLNMDVEAVLKTEALTYGADESVSVGFAHEIRPIDESLAEFTNGTFQDEENEETVPMATNANANAAAPAAAAPAAAAPAAAAPAAITEQATITQANVEQAKAEGTAAGVTAERARISGILGHAEAKDRTELATHLAMNTDMSVEAAAGILAASPKGSATTAAAPAAGIDALMSKDTPNVGADTPNAEAAGEGKDQLNTLLSDYRAAAGISKAN</sequence>
<dbReference type="CDD" id="cd07022">
    <property type="entry name" value="S49_Sppa_36K_type"/>
    <property type="match status" value="1"/>
</dbReference>
<dbReference type="InterPro" id="IPR029045">
    <property type="entry name" value="ClpP/crotonase-like_dom_sf"/>
</dbReference>
<evidence type="ECO:0000256" key="3">
    <source>
        <dbReference type="ARBA" id="ARBA00022801"/>
    </source>
</evidence>
<keyword evidence="4" id="KW-0720">Serine protease</keyword>
<evidence type="ECO:0000256" key="1">
    <source>
        <dbReference type="ARBA" id="ARBA00008683"/>
    </source>
</evidence>
<evidence type="ECO:0000256" key="5">
    <source>
        <dbReference type="SAM" id="MobiDB-lite"/>
    </source>
</evidence>
<dbReference type="InterPro" id="IPR002142">
    <property type="entry name" value="Peptidase_S49"/>
</dbReference>
<dbReference type="SUPFAM" id="SSF52096">
    <property type="entry name" value="ClpP/crotonase"/>
    <property type="match status" value="1"/>
</dbReference>
<dbReference type="RefSeq" id="YP_009997774.1">
    <property type="nucleotide sequence ID" value="NC_052977.1"/>
</dbReference>
<evidence type="ECO:0000259" key="6">
    <source>
        <dbReference type="Pfam" id="PF01343"/>
    </source>
</evidence>
<feature type="region of interest" description="Disordered" evidence="5">
    <location>
        <begin position="417"/>
        <end position="438"/>
    </location>
</feature>
<evidence type="ECO:0000256" key="4">
    <source>
        <dbReference type="ARBA" id="ARBA00022825"/>
    </source>
</evidence>
<evidence type="ECO:0000313" key="7">
    <source>
        <dbReference type="EMBL" id="QGH44991.1"/>
    </source>
</evidence>
<feature type="domain" description="Peptidase S49" evidence="6">
    <location>
        <begin position="145"/>
        <end position="284"/>
    </location>
</feature>
<dbReference type="GO" id="GO:0008236">
    <property type="term" value="F:serine-type peptidase activity"/>
    <property type="evidence" value="ECO:0007669"/>
    <property type="project" value="UniProtKB-KW"/>
</dbReference>
<keyword evidence="3" id="KW-0378">Hydrolase</keyword>
<dbReference type="Gene3D" id="3.90.226.10">
    <property type="entry name" value="2-enoyl-CoA Hydratase, Chain A, domain 1"/>
    <property type="match status" value="1"/>
</dbReference>
<dbReference type="PANTHER" id="PTHR33209:SF1">
    <property type="entry name" value="PEPTIDASE S49 DOMAIN-CONTAINING PROTEIN"/>
    <property type="match status" value="1"/>
</dbReference>
<dbReference type="Proteomes" id="UP000383418">
    <property type="component" value="Segment"/>
</dbReference>
<dbReference type="EMBL" id="MN478374">
    <property type="protein sequence ID" value="QGH44991.1"/>
    <property type="molecule type" value="Genomic_DNA"/>
</dbReference>
<dbReference type="GO" id="GO:0006508">
    <property type="term" value="P:proteolysis"/>
    <property type="evidence" value="ECO:0007669"/>
    <property type="project" value="UniProtKB-KW"/>
</dbReference>
<keyword evidence="8" id="KW-1185">Reference proteome</keyword>
<dbReference type="PANTHER" id="PTHR33209">
    <property type="entry name" value="PROTEASE 4"/>
    <property type="match status" value="1"/>
</dbReference>
<dbReference type="KEGG" id="vg:62680292"/>
<dbReference type="GeneID" id="62680292"/>
<reference evidence="7 8" key="1">
    <citation type="submission" date="2019-09" db="EMBL/GenBank/DDBJ databases">
        <title>Phages that infect the bacterial plant pathogen.</title>
        <authorList>
            <person name="Lightbourn L."/>
            <person name="Amarillas L."/>
            <person name="Estrada M."/>
            <person name="Leon R."/>
            <person name="Figueroa L."/>
        </authorList>
    </citation>
    <scope>NUCLEOTIDE SEQUENCE [LARGE SCALE GENOMIC DNA]</scope>
</reference>
<proteinExistence type="inferred from homology"/>
<dbReference type="Pfam" id="PF01343">
    <property type="entry name" value="Peptidase_S49"/>
    <property type="match status" value="1"/>
</dbReference>
<accession>A0A5Q2UBS1</accession>
<organism evidence="7 8">
    <name type="scientific">Bacteriophage Phobos</name>
    <dbReference type="NCBI Taxonomy" id="2662138"/>
    <lineage>
        <taxon>Viruses</taxon>
        <taxon>Duplodnaviria</taxon>
        <taxon>Heunggongvirae</taxon>
        <taxon>Uroviricota</taxon>
        <taxon>Caudoviricetes</taxon>
        <taxon>Casjensviridae</taxon>
        <taxon>Phobosvirus</taxon>
        <taxon>Phobosvirus phobos</taxon>
    </lineage>
</organism>
<comment type="similarity">
    <text evidence="1">Belongs to the peptidase S49 family.</text>
</comment>
<dbReference type="InterPro" id="IPR033855">
    <property type="entry name" value="Protein_C"/>
</dbReference>
<protein>
    <submittedName>
        <fullName evidence="7">Prohead protein</fullName>
    </submittedName>
</protein>